<feature type="transmembrane region" description="Helical" evidence="1">
    <location>
        <begin position="99"/>
        <end position="117"/>
    </location>
</feature>
<evidence type="ECO:0000313" key="2">
    <source>
        <dbReference type="EMBL" id="PQJ30704.1"/>
    </source>
</evidence>
<feature type="transmembrane region" description="Helical" evidence="1">
    <location>
        <begin position="60"/>
        <end position="79"/>
    </location>
</feature>
<proteinExistence type="predicted"/>
<feature type="transmembrane region" description="Helical" evidence="1">
    <location>
        <begin position="7"/>
        <end position="28"/>
    </location>
</feature>
<dbReference type="OrthoDB" id="5360192at2"/>
<keyword evidence="1" id="KW-1133">Transmembrane helix</keyword>
<keyword evidence="3" id="KW-1185">Reference proteome</keyword>
<dbReference type="EMBL" id="MTPW01000001">
    <property type="protein sequence ID" value="PQJ30704.1"/>
    <property type="molecule type" value="Genomic_DNA"/>
</dbReference>
<dbReference type="Pfam" id="PF10990">
    <property type="entry name" value="DUF2809"/>
    <property type="match status" value="1"/>
</dbReference>
<comment type="caution">
    <text evidence="2">The sequence shown here is derived from an EMBL/GenBank/DDBJ whole genome shotgun (WGS) entry which is preliminary data.</text>
</comment>
<reference evidence="2 3" key="1">
    <citation type="submission" date="2017-01" db="EMBL/GenBank/DDBJ databases">
        <title>Trade-off between light-utilization and light-protection in marine flavobacteria.</title>
        <authorList>
            <person name="Kumagai Y."/>
            <person name="Yoshizawa S."/>
            <person name="Kogure K."/>
            <person name="Iwasaki W."/>
        </authorList>
    </citation>
    <scope>NUCLEOTIDE SEQUENCE [LARGE SCALE GENOMIC DNA]</scope>
    <source>
        <strain evidence="2 3">KCTC 32109</strain>
    </source>
</reference>
<evidence type="ECO:0000313" key="3">
    <source>
        <dbReference type="Proteomes" id="UP000239747"/>
    </source>
</evidence>
<keyword evidence="1" id="KW-0812">Transmembrane</keyword>
<gene>
    <name evidence="2" type="ORF">BST92_01590</name>
</gene>
<sequence>MKRSLKIKYAILAIVIFLIEVFIALYINDSFIRPFLGDVLVVGLIYCAVMAFTSYRVVTIAISTLIFSYMVELAQYAQVVNLLGLSDNKWARIIIGTSFSWWDMVCYTLGFIIILLIEKNKRIMKISQ</sequence>
<name>A0A2S7U8J8_9FLAO</name>
<dbReference type="AlphaFoldDB" id="A0A2S7U8J8"/>
<evidence type="ECO:0000256" key="1">
    <source>
        <dbReference type="SAM" id="Phobius"/>
    </source>
</evidence>
<accession>A0A2S7U8J8</accession>
<dbReference type="Proteomes" id="UP000239747">
    <property type="component" value="Unassembled WGS sequence"/>
</dbReference>
<feature type="transmembrane region" description="Helical" evidence="1">
    <location>
        <begin position="34"/>
        <end position="53"/>
    </location>
</feature>
<protein>
    <recommendedName>
        <fullName evidence="4">DUF2809 domain-containing protein</fullName>
    </recommendedName>
</protein>
<organism evidence="2 3">
    <name type="scientific">Nonlabens arenilitoris</name>
    <dbReference type="NCBI Taxonomy" id="1217969"/>
    <lineage>
        <taxon>Bacteria</taxon>
        <taxon>Pseudomonadati</taxon>
        <taxon>Bacteroidota</taxon>
        <taxon>Flavobacteriia</taxon>
        <taxon>Flavobacteriales</taxon>
        <taxon>Flavobacteriaceae</taxon>
        <taxon>Nonlabens</taxon>
    </lineage>
</organism>
<keyword evidence="1" id="KW-0472">Membrane</keyword>
<dbReference type="InterPro" id="IPR021257">
    <property type="entry name" value="DUF2809"/>
</dbReference>
<evidence type="ECO:0008006" key="4">
    <source>
        <dbReference type="Google" id="ProtNLM"/>
    </source>
</evidence>
<dbReference type="RefSeq" id="WP_105069885.1">
    <property type="nucleotide sequence ID" value="NZ_MTPW01000001.1"/>
</dbReference>